<dbReference type="InterPro" id="IPR003399">
    <property type="entry name" value="Mce/MlaD"/>
</dbReference>
<dbReference type="Proteomes" id="UP000598360">
    <property type="component" value="Unassembled WGS sequence"/>
</dbReference>
<dbReference type="InterPro" id="IPR052336">
    <property type="entry name" value="MlaD_Phospholipid_Transporter"/>
</dbReference>
<evidence type="ECO:0000313" key="4">
    <source>
        <dbReference type="Proteomes" id="UP000598360"/>
    </source>
</evidence>
<comment type="caution">
    <text evidence="3">The sequence shown here is derived from an EMBL/GenBank/DDBJ whole genome shotgun (WGS) entry which is preliminary data.</text>
</comment>
<reference evidence="3" key="1">
    <citation type="submission" date="2020-10" db="EMBL/GenBank/DDBJ databases">
        <title>Diversity and distribution of actinomycetes associated with coral in the coast of Hainan.</title>
        <authorList>
            <person name="Li F."/>
        </authorList>
    </citation>
    <scope>NUCLEOTIDE SEQUENCE</scope>
    <source>
        <strain evidence="3">HNM0983</strain>
    </source>
</reference>
<feature type="domain" description="Mammalian cell entry C-terminal" evidence="2">
    <location>
        <begin position="118"/>
        <end position="299"/>
    </location>
</feature>
<dbReference type="RefSeq" id="WP_193927237.1">
    <property type="nucleotide sequence ID" value="NZ_JADEYC010000007.1"/>
</dbReference>
<dbReference type="PANTHER" id="PTHR33371">
    <property type="entry name" value="INTERMEMBRANE PHOSPHOLIPID TRANSPORT SYSTEM BINDING PROTEIN MLAD-RELATED"/>
    <property type="match status" value="1"/>
</dbReference>
<proteinExistence type="predicted"/>
<evidence type="ECO:0000313" key="3">
    <source>
        <dbReference type="EMBL" id="MBE9373805.1"/>
    </source>
</evidence>
<dbReference type="PANTHER" id="PTHR33371:SF18">
    <property type="entry name" value="MCE-FAMILY PROTEIN MCE3C"/>
    <property type="match status" value="1"/>
</dbReference>
<dbReference type="Pfam" id="PF11887">
    <property type="entry name" value="Mce4_CUP1"/>
    <property type="match status" value="1"/>
</dbReference>
<organism evidence="3 4">
    <name type="scientific">Saccharopolyspora montiporae</name>
    <dbReference type="NCBI Taxonomy" id="2781240"/>
    <lineage>
        <taxon>Bacteria</taxon>
        <taxon>Bacillati</taxon>
        <taxon>Actinomycetota</taxon>
        <taxon>Actinomycetes</taxon>
        <taxon>Pseudonocardiales</taxon>
        <taxon>Pseudonocardiaceae</taxon>
        <taxon>Saccharopolyspora</taxon>
    </lineage>
</organism>
<keyword evidence="4" id="KW-1185">Reference proteome</keyword>
<dbReference type="AlphaFoldDB" id="A0A929FYT2"/>
<dbReference type="InterPro" id="IPR005693">
    <property type="entry name" value="Mce"/>
</dbReference>
<protein>
    <submittedName>
        <fullName evidence="3">MCE family protein</fullName>
    </submittedName>
</protein>
<name>A0A929FYT2_9PSEU</name>
<accession>A0A929FYT2</accession>
<dbReference type="InterPro" id="IPR024516">
    <property type="entry name" value="Mce_C"/>
</dbReference>
<dbReference type="GO" id="GO:0005576">
    <property type="term" value="C:extracellular region"/>
    <property type="evidence" value="ECO:0007669"/>
    <property type="project" value="TreeGrafter"/>
</dbReference>
<dbReference type="NCBIfam" id="TIGR00996">
    <property type="entry name" value="Mtu_fam_mce"/>
    <property type="match status" value="1"/>
</dbReference>
<feature type="domain" description="Mce/MlaD" evidence="1">
    <location>
        <begin position="36"/>
        <end position="109"/>
    </location>
</feature>
<dbReference type="Pfam" id="PF02470">
    <property type="entry name" value="MlaD"/>
    <property type="match status" value="1"/>
</dbReference>
<sequence length="337" mass="36911">MRPLRERNQAAIGAIFLVILLAGTYVAFFAEDLFSGNRYTAVFRESAGIAADDDVRIAGVKVGEVSDVSLRGDRVDVQFSTDGSWLGERTGASIEIKTLLGDKYLALTPEGRGEQDPDAPIGLDRTRSPFDVTDALHELSRTADDIDSDQLARSFEVISDTFRNTPEHVQGTIDGLSRLSETISSRDEEFAALLANTRQFSGIAAERSEQVQKLFADGNQLLAELQIRDEAIHRLLRGTEDLGNQLRGVVGDNQEQLRPALQELDQVSSLLQRQQDNISQGIREMAPFIRVFNNTIGNGRWFDGYLCGIIPPPLLNELLTVNPEGCVPPNPDTGGGS</sequence>
<dbReference type="EMBL" id="JADEYC010000007">
    <property type="protein sequence ID" value="MBE9373805.1"/>
    <property type="molecule type" value="Genomic_DNA"/>
</dbReference>
<gene>
    <name evidence="3" type="ORF">IQ251_05005</name>
</gene>
<dbReference type="PRINTS" id="PR01782">
    <property type="entry name" value="MCEVIRFACTOR"/>
</dbReference>
<evidence type="ECO:0000259" key="1">
    <source>
        <dbReference type="Pfam" id="PF02470"/>
    </source>
</evidence>
<evidence type="ECO:0000259" key="2">
    <source>
        <dbReference type="Pfam" id="PF11887"/>
    </source>
</evidence>